<gene>
    <name evidence="2" type="ORF">OV287_40240</name>
</gene>
<organism evidence="2 3">
    <name type="scientific">Archangium lansingense</name>
    <dbReference type="NCBI Taxonomy" id="2995310"/>
    <lineage>
        <taxon>Bacteria</taxon>
        <taxon>Pseudomonadati</taxon>
        <taxon>Myxococcota</taxon>
        <taxon>Myxococcia</taxon>
        <taxon>Myxococcales</taxon>
        <taxon>Cystobacterineae</taxon>
        <taxon>Archangiaceae</taxon>
        <taxon>Archangium</taxon>
    </lineage>
</organism>
<dbReference type="Gene3D" id="3.90.1150.200">
    <property type="match status" value="1"/>
</dbReference>
<reference evidence="2 3" key="1">
    <citation type="submission" date="2022-11" db="EMBL/GenBank/DDBJ databases">
        <title>Minimal conservation of predation-associated metabolite biosynthetic gene clusters underscores biosynthetic potential of Myxococcota including descriptions for ten novel species: Archangium lansinium sp. nov., Myxococcus landrumus sp. nov., Nannocystis bai.</title>
        <authorList>
            <person name="Ahearne A."/>
            <person name="Stevens C."/>
            <person name="Phillips K."/>
        </authorList>
    </citation>
    <scope>NUCLEOTIDE SEQUENCE [LARGE SCALE GENOMIC DNA]</scope>
    <source>
        <strain evidence="2 3">MIWBW</strain>
    </source>
</reference>
<dbReference type="Pfam" id="PF08818">
    <property type="entry name" value="DUF1801"/>
    <property type="match status" value="1"/>
</dbReference>
<dbReference type="Proteomes" id="UP001207654">
    <property type="component" value="Unassembled WGS sequence"/>
</dbReference>
<dbReference type="EMBL" id="JAPNKA010000001">
    <property type="protein sequence ID" value="MCY1080692.1"/>
    <property type="molecule type" value="Genomic_DNA"/>
</dbReference>
<evidence type="ECO:0000313" key="2">
    <source>
        <dbReference type="EMBL" id="MCY1080692.1"/>
    </source>
</evidence>
<dbReference type="InterPro" id="IPR014922">
    <property type="entry name" value="YdhG-like"/>
</dbReference>
<evidence type="ECO:0000259" key="1">
    <source>
        <dbReference type="Pfam" id="PF08818"/>
    </source>
</evidence>
<protein>
    <submittedName>
        <fullName evidence="2">DUF1801 domain-containing protein</fullName>
    </submittedName>
</protein>
<accession>A0ABT4AIJ9</accession>
<keyword evidence="3" id="KW-1185">Reference proteome</keyword>
<evidence type="ECO:0000313" key="3">
    <source>
        <dbReference type="Proteomes" id="UP001207654"/>
    </source>
</evidence>
<sequence>MSASERIDQRIASLDDWRGARLAEIRKLIHEVDPEVVEDWKWMGTPVWSHDGMYVLANPHKDKVKITFFHGARLPDPKKLFTAGEGGKWRAIDLREGDKLDTTAFKALLRAAVAYNTTYSVPKSKGSRA</sequence>
<name>A0ABT4AIJ9_9BACT</name>
<feature type="domain" description="YdhG-like" evidence="1">
    <location>
        <begin position="19"/>
        <end position="113"/>
    </location>
</feature>
<proteinExistence type="predicted"/>
<comment type="caution">
    <text evidence="2">The sequence shown here is derived from an EMBL/GenBank/DDBJ whole genome shotgun (WGS) entry which is preliminary data.</text>
</comment>
<dbReference type="SUPFAM" id="SSF159888">
    <property type="entry name" value="YdhG-like"/>
    <property type="match status" value="1"/>
</dbReference>